<protein>
    <submittedName>
        <fullName evidence="2">Genomic scaffold, ProqFM164S03</fullName>
    </submittedName>
</protein>
<sequence>MRRNSTVPRLIQYALTLAWTLLGTSVETLEQDTNNERYKTVL</sequence>
<feature type="signal peptide" evidence="1">
    <location>
        <begin position="1"/>
        <end position="25"/>
    </location>
</feature>
<gene>
    <name evidence="2" type="ORF">PROQFM164_S03g001369</name>
</gene>
<dbReference type="EMBL" id="HG792017">
    <property type="protein sequence ID" value="CDM34645.1"/>
    <property type="molecule type" value="Genomic_DNA"/>
</dbReference>
<proteinExistence type="predicted"/>
<organism evidence="2 3">
    <name type="scientific">Penicillium roqueforti (strain FM164)</name>
    <dbReference type="NCBI Taxonomy" id="1365484"/>
    <lineage>
        <taxon>Eukaryota</taxon>
        <taxon>Fungi</taxon>
        <taxon>Dikarya</taxon>
        <taxon>Ascomycota</taxon>
        <taxon>Pezizomycotina</taxon>
        <taxon>Eurotiomycetes</taxon>
        <taxon>Eurotiomycetidae</taxon>
        <taxon>Eurotiales</taxon>
        <taxon>Aspergillaceae</taxon>
        <taxon>Penicillium</taxon>
    </lineage>
</organism>
<feature type="chain" id="PRO_5004881953" evidence="1">
    <location>
        <begin position="26"/>
        <end position="42"/>
    </location>
</feature>
<accession>W6QDS6</accession>
<dbReference type="Proteomes" id="UP000030686">
    <property type="component" value="Unassembled WGS sequence"/>
</dbReference>
<dbReference type="AlphaFoldDB" id="W6QDS6"/>
<evidence type="ECO:0000256" key="1">
    <source>
        <dbReference type="SAM" id="SignalP"/>
    </source>
</evidence>
<reference evidence="2" key="1">
    <citation type="journal article" date="2014" name="Nat. Commun.">
        <title>Multiple recent horizontal transfers of a large genomic region in cheese making fungi.</title>
        <authorList>
            <person name="Cheeseman K."/>
            <person name="Ropars J."/>
            <person name="Renault P."/>
            <person name="Dupont J."/>
            <person name="Gouzy J."/>
            <person name="Branca A."/>
            <person name="Abraham A.L."/>
            <person name="Ceppi M."/>
            <person name="Conseiller E."/>
            <person name="Debuchy R."/>
            <person name="Malagnac F."/>
            <person name="Goarin A."/>
            <person name="Silar P."/>
            <person name="Lacoste S."/>
            <person name="Sallet E."/>
            <person name="Bensimon A."/>
            <person name="Giraud T."/>
            <person name="Brygoo Y."/>
        </authorList>
    </citation>
    <scope>NUCLEOTIDE SEQUENCE [LARGE SCALE GENOMIC DNA]</scope>
    <source>
        <strain evidence="2">FM164</strain>
    </source>
</reference>
<evidence type="ECO:0000313" key="2">
    <source>
        <dbReference type="EMBL" id="CDM34645.1"/>
    </source>
</evidence>
<keyword evidence="1" id="KW-0732">Signal</keyword>
<name>W6QDS6_PENRF</name>
<keyword evidence="3" id="KW-1185">Reference proteome</keyword>
<evidence type="ECO:0000313" key="3">
    <source>
        <dbReference type="Proteomes" id="UP000030686"/>
    </source>
</evidence>